<proteinExistence type="predicted"/>
<feature type="compositionally biased region" description="Low complexity" evidence="4">
    <location>
        <begin position="484"/>
        <end position="499"/>
    </location>
</feature>
<dbReference type="InterPro" id="IPR036770">
    <property type="entry name" value="Ankyrin_rpt-contain_sf"/>
</dbReference>
<keyword evidence="2 3" id="KW-0040">ANK repeat</keyword>
<dbReference type="PANTHER" id="PTHR24166:SF48">
    <property type="entry name" value="PROTEIN VAPYRIN"/>
    <property type="match status" value="1"/>
</dbReference>
<feature type="region of interest" description="Disordered" evidence="4">
    <location>
        <begin position="416"/>
        <end position="443"/>
    </location>
</feature>
<dbReference type="PROSITE" id="PS50088">
    <property type="entry name" value="ANK_REPEAT"/>
    <property type="match status" value="2"/>
</dbReference>
<evidence type="ECO:0000313" key="5">
    <source>
        <dbReference type="EMBL" id="CAK0793169.1"/>
    </source>
</evidence>
<name>A0ABN9PKJ0_9DINO</name>
<feature type="compositionally biased region" description="Polar residues" evidence="4">
    <location>
        <begin position="428"/>
        <end position="443"/>
    </location>
</feature>
<dbReference type="SMART" id="SM00248">
    <property type="entry name" value="ANK"/>
    <property type="match status" value="2"/>
</dbReference>
<dbReference type="SUPFAM" id="SSF48403">
    <property type="entry name" value="Ankyrin repeat"/>
    <property type="match status" value="1"/>
</dbReference>
<evidence type="ECO:0000256" key="4">
    <source>
        <dbReference type="SAM" id="MobiDB-lite"/>
    </source>
</evidence>
<evidence type="ECO:0000256" key="2">
    <source>
        <dbReference type="ARBA" id="ARBA00023043"/>
    </source>
</evidence>
<sequence length="614" mass="66996">MEGLTDEEADAFAGLVLGGASPGPGASSLEVPAQLRRFLRDVALNIPRHIEEALQQLRREEAIRVSGQRVEVLKNLEDPQVVNVAGWMHTSMVGSIVSQVEMMGPEAQRVIKMATVFESPFSAFDVAVANRVHRPSSDVLAFQDAVQLLLSCEWLANHPKFLVRHHGVIEDQQTENMPRWKIANQLVRRVVGASLLRSQRIQVKRIVLMARAVNLHLPRRMREKWTWSQREELYGKPSKAERLRQQRRREAEPAALGRELAGLQAPDFLREVEFVAAASSASWGQASCGAPEAAEGGGGLAAWLFLMCHAAQRDHVAELLRQGAPPLARDRSGRTPLHWSCARGDLDVVQALVEAAADPLAEAAVLGGGETPLELAALQGHLGVVRYLVEEREVLDRLPDRLRSPSHWSRLLLQAQASSPPTPMPSDGSPQSVAPQKPNSNQKHALSYLQDAVIWTRDLDDADRGGASDVGARPRAGEERRQARAALQAAAPALAAGPAPGRGGAGRAEQAPAGVERGELLRSEQPPPATLGADEHGRLDIAAERDRVRGGPARPRGRRQVRPGIVQRLPAGESLPQLVTRSRRAPYGLAHDVGQPRSQFSDWYRPVLLARVCH</sequence>
<gene>
    <name evidence="5" type="ORF">PCOR1329_LOCUS3554</name>
</gene>
<feature type="compositionally biased region" description="Basic and acidic residues" evidence="4">
    <location>
        <begin position="533"/>
        <end position="549"/>
    </location>
</feature>
<evidence type="ECO:0000256" key="1">
    <source>
        <dbReference type="ARBA" id="ARBA00022737"/>
    </source>
</evidence>
<keyword evidence="6" id="KW-1185">Reference proteome</keyword>
<dbReference type="PANTHER" id="PTHR24166">
    <property type="entry name" value="ROLLING PEBBLES, ISOFORM B"/>
    <property type="match status" value="1"/>
</dbReference>
<feature type="repeat" description="ANK" evidence="3">
    <location>
        <begin position="332"/>
        <end position="364"/>
    </location>
</feature>
<feature type="repeat" description="ANK" evidence="3">
    <location>
        <begin position="368"/>
        <end position="390"/>
    </location>
</feature>
<dbReference type="Proteomes" id="UP001189429">
    <property type="component" value="Unassembled WGS sequence"/>
</dbReference>
<organism evidence="5 6">
    <name type="scientific">Prorocentrum cordatum</name>
    <dbReference type="NCBI Taxonomy" id="2364126"/>
    <lineage>
        <taxon>Eukaryota</taxon>
        <taxon>Sar</taxon>
        <taxon>Alveolata</taxon>
        <taxon>Dinophyceae</taxon>
        <taxon>Prorocentrales</taxon>
        <taxon>Prorocentraceae</taxon>
        <taxon>Prorocentrum</taxon>
    </lineage>
</organism>
<dbReference type="Gene3D" id="1.25.40.20">
    <property type="entry name" value="Ankyrin repeat-containing domain"/>
    <property type="match status" value="1"/>
</dbReference>
<protein>
    <submittedName>
        <fullName evidence="5">Uncharacterized protein</fullName>
    </submittedName>
</protein>
<comment type="caution">
    <text evidence="5">The sequence shown here is derived from an EMBL/GenBank/DDBJ whole genome shotgun (WGS) entry which is preliminary data.</text>
</comment>
<feature type="region of interest" description="Disordered" evidence="4">
    <location>
        <begin position="461"/>
        <end position="559"/>
    </location>
</feature>
<evidence type="ECO:0000256" key="3">
    <source>
        <dbReference type="PROSITE-ProRule" id="PRU00023"/>
    </source>
</evidence>
<dbReference type="PROSITE" id="PS50297">
    <property type="entry name" value="ANK_REP_REGION"/>
    <property type="match status" value="2"/>
</dbReference>
<reference evidence="5" key="1">
    <citation type="submission" date="2023-10" db="EMBL/GenBank/DDBJ databases">
        <authorList>
            <person name="Chen Y."/>
            <person name="Shah S."/>
            <person name="Dougan E. K."/>
            <person name="Thang M."/>
            <person name="Chan C."/>
        </authorList>
    </citation>
    <scope>NUCLEOTIDE SEQUENCE [LARGE SCALE GENOMIC DNA]</scope>
</reference>
<evidence type="ECO:0000313" key="6">
    <source>
        <dbReference type="Proteomes" id="UP001189429"/>
    </source>
</evidence>
<dbReference type="InterPro" id="IPR002110">
    <property type="entry name" value="Ankyrin_rpt"/>
</dbReference>
<dbReference type="InterPro" id="IPR050889">
    <property type="entry name" value="Dendritic_Spine_Reg/Scaffold"/>
</dbReference>
<dbReference type="EMBL" id="CAUYUJ010000911">
    <property type="protein sequence ID" value="CAK0793169.1"/>
    <property type="molecule type" value="Genomic_DNA"/>
</dbReference>
<accession>A0ABN9PKJ0</accession>
<keyword evidence="1" id="KW-0677">Repeat</keyword>
<dbReference type="Pfam" id="PF12796">
    <property type="entry name" value="Ank_2"/>
    <property type="match status" value="1"/>
</dbReference>